<dbReference type="Proteomes" id="UP000820818">
    <property type="component" value="Linkage Group LG2"/>
</dbReference>
<keyword evidence="2" id="KW-1185">Reference proteome</keyword>
<accession>A0AAD5LJ96</accession>
<proteinExistence type="predicted"/>
<organism evidence="1 2">
    <name type="scientific">Daphnia sinensis</name>
    <dbReference type="NCBI Taxonomy" id="1820382"/>
    <lineage>
        <taxon>Eukaryota</taxon>
        <taxon>Metazoa</taxon>
        <taxon>Ecdysozoa</taxon>
        <taxon>Arthropoda</taxon>
        <taxon>Crustacea</taxon>
        <taxon>Branchiopoda</taxon>
        <taxon>Diplostraca</taxon>
        <taxon>Cladocera</taxon>
        <taxon>Anomopoda</taxon>
        <taxon>Daphniidae</taxon>
        <taxon>Daphnia</taxon>
        <taxon>Daphnia similis group</taxon>
    </lineage>
</organism>
<dbReference type="AlphaFoldDB" id="A0AAD5LJ96"/>
<dbReference type="EMBL" id="WJBH02000002">
    <property type="protein sequence ID" value="KAI9563755.1"/>
    <property type="molecule type" value="Genomic_DNA"/>
</dbReference>
<evidence type="ECO:0000313" key="2">
    <source>
        <dbReference type="Proteomes" id="UP000820818"/>
    </source>
</evidence>
<sequence length="236" mass="26132">MVYNNGPLTLQQSYRENPLLRIHPKMTRSTLMMMAMACFLVLASAEEKSSVVDQDRQSRQFLLTPDAYAFPSGSPLPYYNPYGQPLMMPVGAVFPDPNVPYVYAPLSSGNSEVERAFQNQAADIRITPAAGECLLDNLKTEGSVRCRQASQARRGNVYMKFTAADQVANFAITAPTNYNIKLTCSEVTATIKAFTQSVQIAATTDTPLTESKYMNIQVRSTADAEVLRCSWESSRQ</sequence>
<name>A0AAD5LJ96_9CRUS</name>
<comment type="caution">
    <text evidence="1">The sequence shown here is derived from an EMBL/GenBank/DDBJ whole genome shotgun (WGS) entry which is preliminary data.</text>
</comment>
<reference evidence="1 2" key="1">
    <citation type="submission" date="2022-05" db="EMBL/GenBank/DDBJ databases">
        <title>A multi-omics perspective on studying reproductive biology in Daphnia sinensis.</title>
        <authorList>
            <person name="Jia J."/>
        </authorList>
    </citation>
    <scope>NUCLEOTIDE SEQUENCE [LARGE SCALE GENOMIC DNA]</scope>
    <source>
        <strain evidence="1 2">WSL</strain>
    </source>
</reference>
<gene>
    <name evidence="1" type="ORF">GHT06_011219</name>
</gene>
<protein>
    <submittedName>
        <fullName evidence="1">Uncharacterized protein</fullName>
    </submittedName>
</protein>
<evidence type="ECO:0000313" key="1">
    <source>
        <dbReference type="EMBL" id="KAI9563755.1"/>
    </source>
</evidence>